<reference evidence="3" key="1">
    <citation type="journal article" date="2015" name="Nat. Plants">
        <title>Genome expansion of Arabis alpina linked with retrotransposition and reduced symmetric DNA methylation.</title>
        <authorList>
            <person name="Willing E.M."/>
            <person name="Rawat V."/>
            <person name="Mandakova T."/>
            <person name="Maumus F."/>
            <person name="James G.V."/>
            <person name="Nordstroem K.J."/>
            <person name="Becker C."/>
            <person name="Warthmann N."/>
            <person name="Chica C."/>
            <person name="Szarzynska B."/>
            <person name="Zytnicki M."/>
            <person name="Albani M.C."/>
            <person name="Kiefer C."/>
            <person name="Bergonzi S."/>
            <person name="Castaings L."/>
            <person name="Mateos J.L."/>
            <person name="Berns M.C."/>
            <person name="Bujdoso N."/>
            <person name="Piofczyk T."/>
            <person name="de Lorenzo L."/>
            <person name="Barrero-Sicilia C."/>
            <person name="Mateos I."/>
            <person name="Piednoel M."/>
            <person name="Hagmann J."/>
            <person name="Chen-Min-Tao R."/>
            <person name="Iglesias-Fernandez R."/>
            <person name="Schuster S.C."/>
            <person name="Alonso-Blanco C."/>
            <person name="Roudier F."/>
            <person name="Carbonero P."/>
            <person name="Paz-Ares J."/>
            <person name="Davis S.J."/>
            <person name="Pecinka A."/>
            <person name="Quesneville H."/>
            <person name="Colot V."/>
            <person name="Lysak M.A."/>
            <person name="Weigel D."/>
            <person name="Coupland G."/>
            <person name="Schneeberger K."/>
        </authorList>
    </citation>
    <scope>NUCLEOTIDE SEQUENCE [LARGE SCALE GENOMIC DNA]</scope>
    <source>
        <strain evidence="3">cv. Pajares</strain>
    </source>
</reference>
<gene>
    <name evidence="2" type="ORF">AALP_AAs66069U000100</name>
</gene>
<feature type="compositionally biased region" description="Polar residues" evidence="1">
    <location>
        <begin position="1"/>
        <end position="11"/>
    </location>
</feature>
<keyword evidence="3" id="KW-1185">Reference proteome</keyword>
<feature type="region of interest" description="Disordered" evidence="1">
    <location>
        <begin position="157"/>
        <end position="193"/>
    </location>
</feature>
<organism evidence="2 3">
    <name type="scientific">Arabis alpina</name>
    <name type="common">Alpine rock-cress</name>
    <dbReference type="NCBI Taxonomy" id="50452"/>
    <lineage>
        <taxon>Eukaryota</taxon>
        <taxon>Viridiplantae</taxon>
        <taxon>Streptophyta</taxon>
        <taxon>Embryophyta</taxon>
        <taxon>Tracheophyta</taxon>
        <taxon>Spermatophyta</taxon>
        <taxon>Magnoliopsida</taxon>
        <taxon>eudicotyledons</taxon>
        <taxon>Gunneridae</taxon>
        <taxon>Pentapetalae</taxon>
        <taxon>rosids</taxon>
        <taxon>malvids</taxon>
        <taxon>Brassicales</taxon>
        <taxon>Brassicaceae</taxon>
        <taxon>Arabideae</taxon>
        <taxon>Arabis</taxon>
    </lineage>
</organism>
<accession>A0A087G1L5</accession>
<dbReference type="Proteomes" id="UP000029120">
    <property type="component" value="Unassembled WGS sequence"/>
</dbReference>
<feature type="compositionally biased region" description="Low complexity" evidence="1">
    <location>
        <begin position="157"/>
        <end position="189"/>
    </location>
</feature>
<sequence length="239" mass="26431">MAKRAQSSGSNPWPKPEGERIPIGQTWRDCTEVVLSKPEPTQIADRVALKDLGLFDESYGDLLDAPNWGAILAERMVEQKTTPFTLGVGSSAIHETCSMDNRHMVSATWIGRDCQWLIRDDTRTQFHVLLPLLELTDIRDGAAALYFLPDQRQRVVSRQSTRRASTGRGGASSSASTSASATSTSSSRRLAPLPQVDMDPVQKWIVTSIQTLWDAFADLSRCGCVRPRSPLAEEDKEED</sequence>
<dbReference type="Gramene" id="KFK23767">
    <property type="protein sequence ID" value="KFK23767"/>
    <property type="gene ID" value="AALP_AAs66069U000100"/>
</dbReference>
<name>A0A087G1L5_ARAAL</name>
<feature type="region of interest" description="Disordered" evidence="1">
    <location>
        <begin position="1"/>
        <end position="22"/>
    </location>
</feature>
<evidence type="ECO:0000256" key="1">
    <source>
        <dbReference type="SAM" id="MobiDB-lite"/>
    </source>
</evidence>
<proteinExistence type="predicted"/>
<evidence type="ECO:0000313" key="3">
    <source>
        <dbReference type="Proteomes" id="UP000029120"/>
    </source>
</evidence>
<dbReference type="EMBL" id="KL975485">
    <property type="protein sequence ID" value="KFK23767.1"/>
    <property type="molecule type" value="Genomic_DNA"/>
</dbReference>
<protein>
    <submittedName>
        <fullName evidence="2">Uncharacterized protein</fullName>
    </submittedName>
</protein>
<evidence type="ECO:0000313" key="2">
    <source>
        <dbReference type="EMBL" id="KFK23767.1"/>
    </source>
</evidence>
<dbReference type="AlphaFoldDB" id="A0A087G1L5"/>